<accession>X0UY85</accession>
<evidence type="ECO:0000313" key="1">
    <source>
        <dbReference type="EMBL" id="GAG05263.1"/>
    </source>
</evidence>
<reference evidence="1" key="1">
    <citation type="journal article" date="2014" name="Front. Microbiol.">
        <title>High frequency of phylogenetically diverse reductive dehalogenase-homologous genes in deep subseafloor sedimentary metagenomes.</title>
        <authorList>
            <person name="Kawai M."/>
            <person name="Futagami T."/>
            <person name="Toyoda A."/>
            <person name="Takaki Y."/>
            <person name="Nishi S."/>
            <person name="Hori S."/>
            <person name="Arai W."/>
            <person name="Tsubouchi T."/>
            <person name="Morono Y."/>
            <person name="Uchiyama I."/>
            <person name="Ito T."/>
            <person name="Fujiyama A."/>
            <person name="Inagaki F."/>
            <person name="Takami H."/>
        </authorList>
    </citation>
    <scope>NUCLEOTIDE SEQUENCE</scope>
    <source>
        <strain evidence="1">Expedition CK06-06</strain>
    </source>
</reference>
<comment type="caution">
    <text evidence="1">The sequence shown here is derived from an EMBL/GenBank/DDBJ whole genome shotgun (WGS) entry which is preliminary data.</text>
</comment>
<dbReference type="AlphaFoldDB" id="X0UY85"/>
<gene>
    <name evidence="1" type="ORF">S01H1_38461</name>
</gene>
<name>X0UY85_9ZZZZ</name>
<organism evidence="1">
    <name type="scientific">marine sediment metagenome</name>
    <dbReference type="NCBI Taxonomy" id="412755"/>
    <lineage>
        <taxon>unclassified sequences</taxon>
        <taxon>metagenomes</taxon>
        <taxon>ecological metagenomes</taxon>
    </lineage>
</organism>
<sequence>MIRKVVASVPLLVAAPSNPTVATEFSIAKPEKPTIEYSPFINRSYPQTQNHLSKSDLLHRGKTKVTALNGSPPFVRSGNKSDFRYHPLTLALADVKTARPKLPAISLKLRNATAKVSSLGRQLEDDTRILHAYTNEYALGRRMQSGGEQRADHKVERAK</sequence>
<proteinExistence type="predicted"/>
<protein>
    <submittedName>
        <fullName evidence="1">Uncharacterized protein</fullName>
    </submittedName>
</protein>
<dbReference type="EMBL" id="BARS01024214">
    <property type="protein sequence ID" value="GAG05263.1"/>
    <property type="molecule type" value="Genomic_DNA"/>
</dbReference>